<evidence type="ECO:0000313" key="1">
    <source>
        <dbReference type="EMBL" id="BBG25335.1"/>
    </source>
</evidence>
<dbReference type="Gene3D" id="3.60.21.10">
    <property type="match status" value="1"/>
</dbReference>
<accession>A0A510DYN8</accession>
<reference evidence="4" key="1">
    <citation type="submission" date="2018-09" db="EMBL/GenBank/DDBJ databases">
        <title>Complete Genome Sequencing of Sulfolobus sp. JCM 16834.</title>
        <authorList>
            <person name="Kato S."/>
            <person name="Itoh T."/>
            <person name="Ohkuma M."/>
        </authorList>
    </citation>
    <scope>NUCLEOTIDE SEQUENCE [LARGE SCALE GENOMIC DNA]</scope>
    <source>
        <strain evidence="4">IC-007</strain>
    </source>
</reference>
<dbReference type="PANTHER" id="PTHR37523:SF1">
    <property type="entry name" value="CALCINEURIN-LIKE PHOSPHOESTERASE DOMAIN-CONTAINING PROTEIN"/>
    <property type="match status" value="1"/>
</dbReference>
<dbReference type="SUPFAM" id="SSF56300">
    <property type="entry name" value="Metallo-dependent phosphatases"/>
    <property type="match status" value="1"/>
</dbReference>
<dbReference type="EMBL" id="AP018929">
    <property type="protein sequence ID" value="BBG25335.1"/>
    <property type="molecule type" value="Genomic_DNA"/>
</dbReference>
<evidence type="ECO:0000313" key="4">
    <source>
        <dbReference type="Proteomes" id="UP000325030"/>
    </source>
</evidence>
<evidence type="ECO:0008006" key="5">
    <source>
        <dbReference type="Google" id="ProtNLM"/>
    </source>
</evidence>
<dbReference type="Proteomes" id="UP000322983">
    <property type="component" value="Chromosome"/>
</dbReference>
<keyword evidence="3" id="KW-1185">Reference proteome</keyword>
<reference evidence="1 3" key="2">
    <citation type="journal article" date="2020" name="Int. J. Syst. Evol. Microbiol.">
        <title>Sulfuracidifex tepidarius gen. nov., sp. nov. and transfer of Sulfolobus metallicus Huber and Stetter 1992 to the genus Sulfuracidifex as Sulfuracidifex metallicus comb. nov.</title>
        <authorList>
            <person name="Itoh T."/>
            <person name="Miura T."/>
            <person name="Sakai H.D."/>
            <person name="Kato S."/>
            <person name="Ohkuma M."/>
            <person name="Takashina T."/>
        </authorList>
    </citation>
    <scope>NUCLEOTIDE SEQUENCE [LARGE SCALE GENOMIC DNA]</scope>
    <source>
        <strain evidence="1 3">IC-006</strain>
        <strain evidence="2">IC-007</strain>
    </source>
</reference>
<name>A0A510DYN8_9CREN</name>
<gene>
    <name evidence="1" type="ORF">IC006_2670</name>
    <name evidence="2" type="ORF">IC007_2684</name>
</gene>
<proteinExistence type="predicted"/>
<dbReference type="KEGG" id="step:IC006_2670"/>
<dbReference type="RefSeq" id="WP_370685213.1">
    <property type="nucleotide sequence ID" value="NZ_AP018929.1"/>
</dbReference>
<protein>
    <recommendedName>
        <fullName evidence="5">Calcineurin-like phosphoesterase domain-containing protein</fullName>
    </recommendedName>
</protein>
<dbReference type="Proteomes" id="UP000325030">
    <property type="component" value="Chromosome"/>
</dbReference>
<accession>A0A510E6I5</accession>
<evidence type="ECO:0000313" key="2">
    <source>
        <dbReference type="EMBL" id="BBG28129.1"/>
    </source>
</evidence>
<dbReference type="InterPro" id="IPR029052">
    <property type="entry name" value="Metallo-depent_PP-like"/>
</dbReference>
<organism evidence="1 3">
    <name type="scientific">Sulfuracidifex tepidarius</name>
    <dbReference type="NCBI Taxonomy" id="1294262"/>
    <lineage>
        <taxon>Archaea</taxon>
        <taxon>Thermoproteota</taxon>
        <taxon>Thermoprotei</taxon>
        <taxon>Sulfolobales</taxon>
        <taxon>Sulfolobaceae</taxon>
        <taxon>Sulfuracidifex</taxon>
    </lineage>
</organism>
<dbReference type="PANTHER" id="PTHR37523">
    <property type="entry name" value="METALLOPHOSPHOESTERASE"/>
    <property type="match status" value="1"/>
</dbReference>
<evidence type="ECO:0000313" key="3">
    <source>
        <dbReference type="Proteomes" id="UP000322983"/>
    </source>
</evidence>
<sequence length="326" mass="37115">MIFFRKKEKTGDKDSGKPIKLLFSSDLHASYVVYRKFLNAGKMYSVDVLVIGGDLAGKSLKPIVDLGNNKYEIDGVTYDEQGVNKMKKDMENLGIYYVVMSKEELEDAKANPKKQDEYFKLAITRTLREWIGIAEEKYKGLDVPIFVNLGNDDPEYMFDVLKEGERFKVGEKEIFDLHGHEFFSYGYVNPTPWHTFREKTEEEIYKELKQITDKLTNPHSAIYNIHAPPYMTNLDNAPLLDDNLRPIVKGGEIQLTHVGSTSIRKIIEETSPLIGLHGHVHESRGFDRIGGSLVLNPGSEYNSGILHSYLVIIKPDEVQAYQFISG</sequence>
<dbReference type="AlphaFoldDB" id="A0A510DYN8"/>
<dbReference type="STRING" id="1294262.GCA_001316085_02610"/>
<dbReference type="EMBL" id="AP018930">
    <property type="protein sequence ID" value="BBG28129.1"/>
    <property type="molecule type" value="Genomic_DNA"/>
</dbReference>
<dbReference type="GeneID" id="41718954"/>